<keyword evidence="2" id="KW-1185">Reference proteome</keyword>
<dbReference type="RefSeq" id="WP_237603525.1">
    <property type="nucleotide sequence ID" value="NZ_JAIRBA010000025.1"/>
</dbReference>
<name>A0A9X1QVZ6_9FLAO</name>
<reference evidence="1" key="1">
    <citation type="submission" date="2021-09" db="EMBL/GenBank/DDBJ databases">
        <title>Genome of Aequorivita sp. strain F47161.</title>
        <authorList>
            <person name="Wang Y."/>
        </authorList>
    </citation>
    <scope>NUCLEOTIDE SEQUENCE</scope>
    <source>
        <strain evidence="1">F47161</strain>
    </source>
</reference>
<gene>
    <name evidence="1" type="ORF">K8089_11965</name>
</gene>
<sequence length="207" mass="24718">METEISSFWNYFSLKQKNFLFARSIDDKRTQYDIYCVLDKLVRKLHPKLYILISFNKNDTPSANLVFLTKGRSTLKKIAARLLDKAPSFSQWHFQSGITPYKHSIIALCAYNQFLGTENNIYQIYFAVKKIYKTSNKLHLLLYLEMDKQLPKSDLHDLMHIILLYFLGDAYYFKHISRYKIVRRKYSKIQFIPLDQLRHLIQFKALN</sequence>
<dbReference type="AlphaFoldDB" id="A0A9X1QVZ6"/>
<evidence type="ECO:0000313" key="1">
    <source>
        <dbReference type="EMBL" id="MCG2419740.1"/>
    </source>
</evidence>
<accession>A0A9X1QVZ6</accession>
<dbReference type="EMBL" id="JAIRBA010000025">
    <property type="protein sequence ID" value="MCG2419740.1"/>
    <property type="molecule type" value="Genomic_DNA"/>
</dbReference>
<proteinExistence type="predicted"/>
<evidence type="ECO:0000313" key="2">
    <source>
        <dbReference type="Proteomes" id="UP001139461"/>
    </source>
</evidence>
<dbReference type="Proteomes" id="UP001139461">
    <property type="component" value="Unassembled WGS sequence"/>
</dbReference>
<comment type="caution">
    <text evidence="1">The sequence shown here is derived from an EMBL/GenBank/DDBJ whole genome shotgun (WGS) entry which is preliminary data.</text>
</comment>
<protein>
    <submittedName>
        <fullName evidence="1">Uncharacterized protein</fullName>
    </submittedName>
</protein>
<organism evidence="1 2">
    <name type="scientific">Aequorivita vitellina</name>
    <dbReference type="NCBI Taxonomy" id="2874475"/>
    <lineage>
        <taxon>Bacteria</taxon>
        <taxon>Pseudomonadati</taxon>
        <taxon>Bacteroidota</taxon>
        <taxon>Flavobacteriia</taxon>
        <taxon>Flavobacteriales</taxon>
        <taxon>Flavobacteriaceae</taxon>
        <taxon>Aequorivita</taxon>
    </lineage>
</organism>